<keyword evidence="5" id="KW-1185">Reference proteome</keyword>
<dbReference type="Proteomes" id="UP001163823">
    <property type="component" value="Chromosome 6"/>
</dbReference>
<evidence type="ECO:0000313" key="5">
    <source>
        <dbReference type="Proteomes" id="UP001163823"/>
    </source>
</evidence>
<protein>
    <submittedName>
        <fullName evidence="4">Glycine-rich RNA-binding protein</fullName>
    </submittedName>
</protein>
<dbReference type="GO" id="GO:0003723">
    <property type="term" value="F:RNA binding"/>
    <property type="evidence" value="ECO:0007669"/>
    <property type="project" value="UniProtKB-UniRule"/>
</dbReference>
<gene>
    <name evidence="4" type="ORF">O6P43_014563</name>
</gene>
<comment type="caution">
    <text evidence="4">The sequence shown here is derived from an EMBL/GenBank/DDBJ whole genome shotgun (WGS) entry which is preliminary data.</text>
</comment>
<dbReference type="KEGG" id="qsa:O6P43_014563"/>
<dbReference type="InterPro" id="IPR035979">
    <property type="entry name" value="RBD_domain_sf"/>
</dbReference>
<dbReference type="CDD" id="cd21608">
    <property type="entry name" value="RRM2_NsCP33_like"/>
    <property type="match status" value="1"/>
</dbReference>
<dbReference type="InterPro" id="IPR052462">
    <property type="entry name" value="SLIRP/GR-RBP-like"/>
</dbReference>
<dbReference type="InterPro" id="IPR000504">
    <property type="entry name" value="RRM_dom"/>
</dbReference>
<dbReference type="PANTHER" id="PTHR48027">
    <property type="entry name" value="HETEROGENEOUS NUCLEAR RIBONUCLEOPROTEIN 87F-RELATED"/>
    <property type="match status" value="1"/>
</dbReference>
<evidence type="ECO:0000259" key="3">
    <source>
        <dbReference type="PROSITE" id="PS50102"/>
    </source>
</evidence>
<dbReference type="SUPFAM" id="SSF54928">
    <property type="entry name" value="RNA-binding domain, RBD"/>
    <property type="match status" value="1"/>
</dbReference>
<reference evidence="4" key="1">
    <citation type="journal article" date="2023" name="Science">
        <title>Elucidation of the pathway for biosynthesis of saponin adjuvants from the soapbark tree.</title>
        <authorList>
            <person name="Reed J."/>
            <person name="Orme A."/>
            <person name="El-Demerdash A."/>
            <person name="Owen C."/>
            <person name="Martin L.B.B."/>
            <person name="Misra R.C."/>
            <person name="Kikuchi S."/>
            <person name="Rejzek M."/>
            <person name="Martin A.C."/>
            <person name="Harkess A."/>
            <person name="Leebens-Mack J."/>
            <person name="Louveau T."/>
            <person name="Stephenson M.J."/>
            <person name="Osbourn A."/>
        </authorList>
    </citation>
    <scope>NUCLEOTIDE SEQUENCE</scope>
    <source>
        <strain evidence="4">S10</strain>
    </source>
</reference>
<evidence type="ECO:0000256" key="1">
    <source>
        <dbReference type="ARBA" id="ARBA00022884"/>
    </source>
</evidence>
<dbReference type="Gene3D" id="3.30.70.330">
    <property type="match status" value="1"/>
</dbReference>
<dbReference type="AlphaFoldDB" id="A0AAD7PQU8"/>
<dbReference type="InterPro" id="IPR048289">
    <property type="entry name" value="RRM2_NsCP33-like"/>
</dbReference>
<dbReference type="Pfam" id="PF00076">
    <property type="entry name" value="RRM_1"/>
    <property type="match status" value="1"/>
</dbReference>
<name>A0AAD7PQU8_QUISA</name>
<dbReference type="EMBL" id="JARAOO010000006">
    <property type="protein sequence ID" value="KAJ7964811.1"/>
    <property type="molecule type" value="Genomic_DNA"/>
</dbReference>
<feature type="domain" description="RRM" evidence="3">
    <location>
        <begin position="40"/>
        <end position="118"/>
    </location>
</feature>
<organism evidence="4 5">
    <name type="scientific">Quillaja saponaria</name>
    <name type="common">Soap bark tree</name>
    <dbReference type="NCBI Taxonomy" id="32244"/>
    <lineage>
        <taxon>Eukaryota</taxon>
        <taxon>Viridiplantae</taxon>
        <taxon>Streptophyta</taxon>
        <taxon>Embryophyta</taxon>
        <taxon>Tracheophyta</taxon>
        <taxon>Spermatophyta</taxon>
        <taxon>Magnoliopsida</taxon>
        <taxon>eudicotyledons</taxon>
        <taxon>Gunneridae</taxon>
        <taxon>Pentapetalae</taxon>
        <taxon>rosids</taxon>
        <taxon>fabids</taxon>
        <taxon>Fabales</taxon>
        <taxon>Quillajaceae</taxon>
        <taxon>Quillaja</taxon>
    </lineage>
</organism>
<sequence length="139" mass="15230">MNNSTLVFLGRKILANFHSQPSKWRLYSSAASAPSPPSNNKLFVGGLSWSVDEKSLKDAFSSFGEVDEVRIVYDKDSGRSRGFGFVIFSNEDDAKYAKDAMDGKALLGRPLRINFAFEKVRGGPVVVPRLSNLGISSSH</sequence>
<dbReference type="InterPro" id="IPR012677">
    <property type="entry name" value="Nucleotide-bd_a/b_plait_sf"/>
</dbReference>
<evidence type="ECO:0000256" key="2">
    <source>
        <dbReference type="PROSITE-ProRule" id="PRU00176"/>
    </source>
</evidence>
<evidence type="ECO:0000313" key="4">
    <source>
        <dbReference type="EMBL" id="KAJ7964811.1"/>
    </source>
</evidence>
<accession>A0AAD7PQU8</accession>
<dbReference type="PROSITE" id="PS50102">
    <property type="entry name" value="RRM"/>
    <property type="match status" value="1"/>
</dbReference>
<dbReference type="SMART" id="SM00360">
    <property type="entry name" value="RRM"/>
    <property type="match status" value="1"/>
</dbReference>
<proteinExistence type="predicted"/>
<keyword evidence="1 2" id="KW-0694">RNA-binding</keyword>